<keyword evidence="4" id="KW-1185">Reference proteome</keyword>
<evidence type="ECO:0000313" key="4">
    <source>
        <dbReference type="Proteomes" id="UP001642360"/>
    </source>
</evidence>
<dbReference type="Proteomes" id="UP001642360">
    <property type="component" value="Unassembled WGS sequence"/>
</dbReference>
<evidence type="ECO:0000313" key="3">
    <source>
        <dbReference type="EMBL" id="CAK9142471.1"/>
    </source>
</evidence>
<feature type="domain" description="BSD" evidence="2">
    <location>
        <begin position="131"/>
        <end position="183"/>
    </location>
</feature>
<dbReference type="PROSITE" id="PS50858">
    <property type="entry name" value="BSD"/>
    <property type="match status" value="1"/>
</dbReference>
<dbReference type="Gene3D" id="1.10.3970.10">
    <property type="entry name" value="BSD domain"/>
    <property type="match status" value="1"/>
</dbReference>
<protein>
    <recommendedName>
        <fullName evidence="2">BSD domain-containing protein</fullName>
    </recommendedName>
</protein>
<evidence type="ECO:0000256" key="1">
    <source>
        <dbReference type="SAM" id="MobiDB-lite"/>
    </source>
</evidence>
<reference evidence="3 4" key="1">
    <citation type="submission" date="2024-02" db="EMBL/GenBank/DDBJ databases">
        <authorList>
            <person name="Vignale AGUSTIN F."/>
            <person name="Sosa J E."/>
            <person name="Modenutti C."/>
        </authorList>
    </citation>
    <scope>NUCLEOTIDE SEQUENCE [LARGE SCALE GENOMIC DNA]</scope>
</reference>
<dbReference type="PANTHER" id="PTHR31923:SF36">
    <property type="entry name" value="BSD DOMAIN-CONTAINING PROTEIN"/>
    <property type="match status" value="1"/>
</dbReference>
<feature type="compositionally biased region" description="Low complexity" evidence="1">
    <location>
        <begin position="225"/>
        <end position="236"/>
    </location>
</feature>
<sequence length="279" mass="31688">MDSIWLKTKTFLAEEAARRSETLTISSAKIADIVSETAKKSKEFAVEASKKADEFKTVALRQADQHLKSVADQIPSISLGDNSNSPSESELETFGITDDLRQFARGFSVTTFESFSIQDDSPTTDVPTVLNVRQDLTEWQQKHAVLVLTTVKEISRLRYELCPRHMKDRIFWRIYFTLVSSHVALYEKKYMEEVKQKEAERMIDYKDKQTQLAGETNKSEAVRTKLQSKTSTSSSAAQDLDIFLLGDLDDSDGSPDVDDEAFDDDFDKIDKLEVEEDEK</sequence>
<dbReference type="SMART" id="SM00751">
    <property type="entry name" value="BSD"/>
    <property type="match status" value="1"/>
</dbReference>
<dbReference type="InterPro" id="IPR005607">
    <property type="entry name" value="BSD_dom"/>
</dbReference>
<gene>
    <name evidence="3" type="ORF">ILEXP_LOCUS10152</name>
</gene>
<comment type="caution">
    <text evidence="3">The sequence shown here is derived from an EMBL/GenBank/DDBJ whole genome shotgun (WGS) entry which is preliminary data.</text>
</comment>
<dbReference type="AlphaFoldDB" id="A0ABC8RBX7"/>
<dbReference type="InterPro" id="IPR035925">
    <property type="entry name" value="BSD_dom_sf"/>
</dbReference>
<proteinExistence type="predicted"/>
<name>A0ABC8RBX7_9AQUA</name>
<accession>A0ABC8RBX7</accession>
<evidence type="ECO:0000259" key="2">
    <source>
        <dbReference type="PROSITE" id="PS50858"/>
    </source>
</evidence>
<dbReference type="Pfam" id="PF03909">
    <property type="entry name" value="BSD"/>
    <property type="match status" value="1"/>
</dbReference>
<organism evidence="3 4">
    <name type="scientific">Ilex paraguariensis</name>
    <name type="common">yerba mate</name>
    <dbReference type="NCBI Taxonomy" id="185542"/>
    <lineage>
        <taxon>Eukaryota</taxon>
        <taxon>Viridiplantae</taxon>
        <taxon>Streptophyta</taxon>
        <taxon>Embryophyta</taxon>
        <taxon>Tracheophyta</taxon>
        <taxon>Spermatophyta</taxon>
        <taxon>Magnoliopsida</taxon>
        <taxon>eudicotyledons</taxon>
        <taxon>Gunneridae</taxon>
        <taxon>Pentapetalae</taxon>
        <taxon>asterids</taxon>
        <taxon>campanulids</taxon>
        <taxon>Aquifoliales</taxon>
        <taxon>Aquifoliaceae</taxon>
        <taxon>Ilex</taxon>
    </lineage>
</organism>
<feature type="region of interest" description="Disordered" evidence="1">
    <location>
        <begin position="214"/>
        <end position="236"/>
    </location>
</feature>
<dbReference type="PANTHER" id="PTHR31923">
    <property type="entry name" value="BSD DOMAIN-CONTAINING PROTEIN"/>
    <property type="match status" value="1"/>
</dbReference>
<dbReference type="SUPFAM" id="SSF140383">
    <property type="entry name" value="BSD domain-like"/>
    <property type="match status" value="1"/>
</dbReference>
<dbReference type="EMBL" id="CAUOFW020001225">
    <property type="protein sequence ID" value="CAK9142471.1"/>
    <property type="molecule type" value="Genomic_DNA"/>
</dbReference>